<dbReference type="InParanoid" id="A0A7M7HML9"/>
<keyword evidence="2" id="KW-1185">Reference proteome</keyword>
<evidence type="ECO:0000313" key="2">
    <source>
        <dbReference type="Proteomes" id="UP000007110"/>
    </source>
</evidence>
<dbReference type="GeneID" id="105446369"/>
<dbReference type="RefSeq" id="XP_011681413.2">
    <property type="nucleotide sequence ID" value="XM_011683111.2"/>
</dbReference>
<accession>A0A7M7HML9</accession>
<name>A0A7M7HML9_STRPU</name>
<reference evidence="2" key="1">
    <citation type="submission" date="2015-02" db="EMBL/GenBank/DDBJ databases">
        <title>Genome sequencing for Strongylocentrotus purpuratus.</title>
        <authorList>
            <person name="Murali S."/>
            <person name="Liu Y."/>
            <person name="Vee V."/>
            <person name="English A."/>
            <person name="Wang M."/>
            <person name="Skinner E."/>
            <person name="Han Y."/>
            <person name="Muzny D.M."/>
            <person name="Worley K.C."/>
            <person name="Gibbs R.A."/>
        </authorList>
    </citation>
    <scope>NUCLEOTIDE SEQUENCE</scope>
</reference>
<reference evidence="1" key="2">
    <citation type="submission" date="2021-01" db="UniProtKB">
        <authorList>
            <consortium name="EnsemblMetazoa"/>
        </authorList>
    </citation>
    <scope>IDENTIFICATION</scope>
</reference>
<sequence length="293" mass="32923">MAGKCTVAVCSLARSDDEYKHFISVLKEKCGVCVKYVHITSKILENGHEFSQYDGVVLIHSVHRGRMSLTDVRDARYEKLLLHWKNLLGSDHVAVIVTGAERSNDLEKRFKEKQPTVSQCSAHVLFCEAGDPMNDERVAETIESFMKLLPHRPKVRKVQAKLSKATTKLSADNSDRETVTIKAKKLKCAGIDVKNGKDKIHVELIICAEGSTRKTLLKTLSEDDLKDEADFLIFQQKADGWELLESKSIASFDPSSELIHCAVFIFRNGVPPHFTDVDFTEFEEIVNGAYLPD</sequence>
<dbReference type="KEGG" id="spu:105446369"/>
<organism evidence="1 2">
    <name type="scientific">Strongylocentrotus purpuratus</name>
    <name type="common">Purple sea urchin</name>
    <dbReference type="NCBI Taxonomy" id="7668"/>
    <lineage>
        <taxon>Eukaryota</taxon>
        <taxon>Metazoa</taxon>
        <taxon>Echinodermata</taxon>
        <taxon>Eleutherozoa</taxon>
        <taxon>Echinozoa</taxon>
        <taxon>Echinoidea</taxon>
        <taxon>Euechinoidea</taxon>
        <taxon>Echinacea</taxon>
        <taxon>Camarodonta</taxon>
        <taxon>Echinidea</taxon>
        <taxon>Strongylocentrotidae</taxon>
        <taxon>Strongylocentrotus</taxon>
    </lineage>
</organism>
<dbReference type="AlphaFoldDB" id="A0A7M7HML9"/>
<protein>
    <submittedName>
        <fullName evidence="1">Uncharacterized protein</fullName>
    </submittedName>
</protein>
<dbReference type="OrthoDB" id="9906453at2759"/>
<proteinExistence type="predicted"/>
<dbReference type="Proteomes" id="UP000007110">
    <property type="component" value="Unassembled WGS sequence"/>
</dbReference>
<evidence type="ECO:0000313" key="1">
    <source>
        <dbReference type="EnsemblMetazoa" id="XP_011681413"/>
    </source>
</evidence>
<dbReference type="EnsemblMetazoa" id="XM_011683111">
    <property type="protein sequence ID" value="XP_011681413"/>
    <property type="gene ID" value="LOC105446369"/>
</dbReference>